<dbReference type="PROSITE" id="PS00061">
    <property type="entry name" value="ADH_SHORT"/>
    <property type="match status" value="1"/>
</dbReference>
<accession>A0ABT7AHA4</accession>
<dbReference type="EMBL" id="JASJEV010000006">
    <property type="protein sequence ID" value="MDJ1158766.1"/>
    <property type="molecule type" value="Genomic_DNA"/>
</dbReference>
<dbReference type="Pfam" id="PF13561">
    <property type="entry name" value="adh_short_C2"/>
    <property type="match status" value="1"/>
</dbReference>
<dbReference type="Proteomes" id="UP001321492">
    <property type="component" value="Unassembled WGS sequence"/>
</dbReference>
<dbReference type="InterPro" id="IPR002347">
    <property type="entry name" value="SDR_fam"/>
</dbReference>
<protein>
    <submittedName>
        <fullName evidence="2">Glucose 1-dehydrogenase</fullName>
        <ecNumber evidence="2">1.1.1.47</ecNumber>
    </submittedName>
</protein>
<gene>
    <name evidence="2" type="ORF">QNA08_11025</name>
</gene>
<dbReference type="GO" id="GO:0047936">
    <property type="term" value="F:glucose 1-dehydrogenase [NAD(P)+] activity"/>
    <property type="evidence" value="ECO:0007669"/>
    <property type="project" value="UniProtKB-EC"/>
</dbReference>
<evidence type="ECO:0000313" key="3">
    <source>
        <dbReference type="Proteomes" id="UP001321492"/>
    </source>
</evidence>
<proteinExistence type="inferred from homology"/>
<dbReference type="PRINTS" id="PR00080">
    <property type="entry name" value="SDRFAMILY"/>
</dbReference>
<reference evidence="2 3" key="1">
    <citation type="submission" date="2023-05" db="EMBL/GenBank/DDBJ databases">
        <title>Chelatococcus sp. nov., a moderately thermophilic bacterium isolated from hot spring microbial mat.</title>
        <authorList>
            <person name="Hu C.-J."/>
            <person name="Li W.-J."/>
        </authorList>
    </citation>
    <scope>NUCLEOTIDE SEQUENCE [LARGE SCALE GENOMIC DNA]</scope>
    <source>
        <strain evidence="2 3">SYSU G07232</strain>
    </source>
</reference>
<evidence type="ECO:0000256" key="1">
    <source>
        <dbReference type="ARBA" id="ARBA00006484"/>
    </source>
</evidence>
<dbReference type="InterPro" id="IPR036291">
    <property type="entry name" value="NAD(P)-bd_dom_sf"/>
</dbReference>
<evidence type="ECO:0000313" key="2">
    <source>
        <dbReference type="EMBL" id="MDJ1158766.1"/>
    </source>
</evidence>
<dbReference type="CDD" id="cd05233">
    <property type="entry name" value="SDR_c"/>
    <property type="match status" value="1"/>
</dbReference>
<dbReference type="InterPro" id="IPR020904">
    <property type="entry name" value="Sc_DH/Rdtase_CS"/>
</dbReference>
<dbReference type="PANTHER" id="PTHR42760">
    <property type="entry name" value="SHORT-CHAIN DEHYDROGENASES/REDUCTASES FAMILY MEMBER"/>
    <property type="match status" value="1"/>
</dbReference>
<dbReference type="SUPFAM" id="SSF51735">
    <property type="entry name" value="NAD(P)-binding Rossmann-fold domains"/>
    <property type="match status" value="1"/>
</dbReference>
<sequence length="249" mass="25642">MSRILLVTGGSRGIGAATCRLAAARGYDVAVNYVTDRAAAEAVAAECRAAGVRALVAQGDTSREAEVGRILAAVDEGLGRLTHLVNNAGVTGRVGRLDETDPAVIRHCIDVNVTGALLVAREAVKRMAPRHGGQGGAIVNVSSVAADLGSPGEYVWYAASKGAVNAMTIGLARELAAENIRVNAVAPGLVETEIHERSSAAPERLARLAPMIPMGRAGRPEEIAETILYLLSDAASYVTGAVLRASGGR</sequence>
<comment type="caution">
    <text evidence="2">The sequence shown here is derived from an EMBL/GenBank/DDBJ whole genome shotgun (WGS) entry which is preliminary data.</text>
</comment>
<keyword evidence="3" id="KW-1185">Reference proteome</keyword>
<dbReference type="PRINTS" id="PR00081">
    <property type="entry name" value="GDHRDH"/>
</dbReference>
<comment type="similarity">
    <text evidence="1">Belongs to the short-chain dehydrogenases/reductases (SDR) family.</text>
</comment>
<dbReference type="RefSeq" id="WP_283740762.1">
    <property type="nucleotide sequence ID" value="NZ_JASJEV010000006.1"/>
</dbReference>
<keyword evidence="2" id="KW-0560">Oxidoreductase</keyword>
<dbReference type="EC" id="1.1.1.47" evidence="2"/>
<dbReference type="Gene3D" id="3.40.50.720">
    <property type="entry name" value="NAD(P)-binding Rossmann-like Domain"/>
    <property type="match status" value="1"/>
</dbReference>
<dbReference type="NCBIfam" id="NF005559">
    <property type="entry name" value="PRK07231.1"/>
    <property type="match status" value="1"/>
</dbReference>
<dbReference type="PANTHER" id="PTHR42760:SF40">
    <property type="entry name" value="3-OXOACYL-[ACYL-CARRIER-PROTEIN] REDUCTASE, CHLOROPLASTIC"/>
    <property type="match status" value="1"/>
</dbReference>
<name>A0ABT7AHA4_9HYPH</name>
<organism evidence="2 3">
    <name type="scientific">Chelatococcus albus</name>
    <dbReference type="NCBI Taxonomy" id="3047466"/>
    <lineage>
        <taxon>Bacteria</taxon>
        <taxon>Pseudomonadati</taxon>
        <taxon>Pseudomonadota</taxon>
        <taxon>Alphaproteobacteria</taxon>
        <taxon>Hyphomicrobiales</taxon>
        <taxon>Chelatococcaceae</taxon>
        <taxon>Chelatococcus</taxon>
    </lineage>
</organism>